<dbReference type="Pfam" id="PF17972">
    <property type="entry name" value="bMG5"/>
    <property type="match status" value="1"/>
</dbReference>
<evidence type="ECO:0000256" key="4">
    <source>
        <dbReference type="ARBA" id="ARBA00023157"/>
    </source>
</evidence>
<dbReference type="Pfam" id="PF01835">
    <property type="entry name" value="MG2"/>
    <property type="match status" value="1"/>
</dbReference>
<dbReference type="InterPro" id="IPR008930">
    <property type="entry name" value="Terpenoid_cyclase/PrenylTrfase"/>
</dbReference>
<sequence>MPGSIRMRAMAVSLALLALAGVAGAGERRIVPSPGADYTGGDYDMMRGVDANLCETACLADTRCQAFTYNSKARACFLKDRPGALKAAANADAGRVVETAPPDENAVAERFATLAFLPKPALDAAKALRAGIGAETRDDKLDADRIVTDAKTAVKESRFADAAGLFRERLKREPGDAEAWKGLAGAALAFRPQPSEDGARDEAAEALVALRGPAALNTYALAEDTAGAALALDLLAEGYGLAENWRGAIRVWRESLKLAANPAVGKRLDEALAAHGFRITGNSVDNNAAAPRICFSFSENLAASVLNGETAGDFLRVEGADTLPVSASGSQICVDGVEHGRRYHILVRAGVPSESGDVLAKPVDTSIYVRDRDPAVRFASNAYVLPAGGEATIPVTTINTDKVKARLLRLGDRSLATTIGAGRFLAQMERYETEEIAANQGEEVWQGSVEVARETNAEVTTAIPVSALVQDLKPGVYILTARADNQPQEDYSADATQWFVLTDLGLTSFAGEDGLHVFVRSLGTAEPLGGIALQLVARNNEVLGTATSDDKGHARFAPGLLKGLNGEAPAVLMAGRERDFAFLDMTAAPFDLTDRGVEGRAKAGALDVFLTSDRGIYRTGDVVNLTGLLRDGRALASEGLTLTGIATRPDGVEFRREVLTDKGAGGLVWSLPLPKAAMRGTWRFALHTDPKLPAIASTSVRVEDFEPQRLAFDLKLTGRLDPAAPPPLPLDANYLFGAPAPDLAVEGEAVLRPAPAVPGFEAYSFGLADDQPTPTVLPIEAVTTDEAGHAEASLAPFEAPATTRPLEAAIRLRVTDSGGRPVEREAVLPLAGTKARLGIRPLFSGAVGDGDAAGFAVLALGPDDRPIALPGAHWVLNRVIQDYQWYRSGGRWNYEPVERTERVANGDLNLSAGEPARLSLPVSWGGYRLELTDASGRALPASVNFDAGWYVAARSAETPDILKLSLDKPRYKVGETARVHIEPRFSGKAEVLVMDDRVVQTAEVEIPATGGDVALPVTRDWGPGAYVTAVLYRPMNIAEKRMPGRAIGLAYAGVEPGERALDVAIEAPALVRPRGVAEAVVKVGGIQPGETAYLTLAAVDEGILNITDFRPPAPKDWYFGRKRLGVDIRDLYSKLIDRMQGAPGAVRSGGDAGASLAAPPPMDELVSLFSGLVRVGSDGTARVPLDLPDFEGKLRLMAVAWSRSGVGEANAEMVVRDPIVMQVSQPRFLAPGDTSRISVDVTHVEGPAGPVALALTGGAGIVAIEDKGTSAIDLAEKGHGRVLVPIRADRPGEAAFDLALTAPDGTVLRKSFSISVRSLAPEVLKKSRFPLAAATGRLTLGADALADFVPGTGRVALTVTGNAGFDIAGLVRALDRYPYGCTEQLTSRALPLVYLDRTIVAAGLGEARASDVRERVEKAVAGVLANQSASGGFGLWAPGDGDLWLDSYVADFLTRAREAGYRVPEEGLTLALDNLRNSLAYLPEKPDWGPVAYAYYVLARNGRAAIGDLRYTADNQLGEFPTPLAKAQLGAALALYGDRVRAEAVLRAAVAGAAKGEGDAATRTDYGTALRDGAAVLTLALETRVEGVDLEPLVAKVGAERAAARPSSTQEDAWSLLAAHALVGGKPLRLTVNGAPKSGSYVASFDAAALATPLDIANRGDAPAYAELTIAGVPSVTPPGESAGFELSVTYYTLDGKEVDVATLGQGQRIVAVVEAQPGDDRPGRLMLDVPLAAGFEIDNPAILKGGDVGSLDFLDLPESSAHVEFRADRFLAAVDKPSGDQSALRFAFILRAVSPGRFADPAASIVDMYRPERRARTEAGTVTILGARQ</sequence>
<dbReference type="Pfam" id="PF17962">
    <property type="entry name" value="bMG6"/>
    <property type="match status" value="1"/>
</dbReference>
<reference evidence="7" key="2">
    <citation type="submission" date="2020-09" db="EMBL/GenBank/DDBJ databases">
        <authorList>
            <person name="Sun Q."/>
            <person name="Zhou Y."/>
        </authorList>
    </citation>
    <scope>NUCLEOTIDE SEQUENCE</scope>
    <source>
        <strain evidence="7">CGMCC 1.15367</strain>
    </source>
</reference>
<evidence type="ECO:0000256" key="5">
    <source>
        <dbReference type="SAM" id="SignalP"/>
    </source>
</evidence>
<feature type="chain" id="PRO_5038068949" evidence="5">
    <location>
        <begin position="26"/>
        <end position="1830"/>
    </location>
</feature>
<dbReference type="Gene3D" id="1.50.10.20">
    <property type="match status" value="1"/>
</dbReference>
<keyword evidence="3" id="KW-0677">Repeat</keyword>
<dbReference type="InterPro" id="IPR011625">
    <property type="entry name" value="A2M_N_BRD"/>
</dbReference>
<dbReference type="EMBL" id="BMIQ01000005">
    <property type="protein sequence ID" value="GGE10160.1"/>
    <property type="molecule type" value="Genomic_DNA"/>
</dbReference>
<dbReference type="InterPro" id="IPR041462">
    <property type="entry name" value="Bact_A2M_MG6"/>
</dbReference>
<keyword evidence="8" id="KW-1185">Reference proteome</keyword>
<dbReference type="InterPro" id="IPR026284">
    <property type="entry name" value="A2MG_proteobact"/>
</dbReference>
<dbReference type="GO" id="GO:0006508">
    <property type="term" value="P:proteolysis"/>
    <property type="evidence" value="ECO:0007669"/>
    <property type="project" value="InterPro"/>
</dbReference>
<protein>
    <submittedName>
        <fullName evidence="7">Membrane protein</fullName>
    </submittedName>
</protein>
<proteinExistence type="inferred from homology"/>
<dbReference type="GO" id="GO:0004866">
    <property type="term" value="F:endopeptidase inhibitor activity"/>
    <property type="evidence" value="ECO:0007669"/>
    <property type="project" value="InterPro"/>
</dbReference>
<accession>A0A916ZRZ9</accession>
<dbReference type="Pfam" id="PF17973">
    <property type="entry name" value="bMG10"/>
    <property type="match status" value="1"/>
</dbReference>
<dbReference type="Gene3D" id="3.50.4.10">
    <property type="entry name" value="Hepatocyte Growth Factor"/>
    <property type="match status" value="1"/>
</dbReference>
<keyword evidence="2 5" id="KW-0732">Signal</keyword>
<dbReference type="InterPro" id="IPR002890">
    <property type="entry name" value="MG2"/>
</dbReference>
<dbReference type="InterPro" id="IPR041246">
    <property type="entry name" value="Bact_MG10"/>
</dbReference>
<dbReference type="Gene3D" id="2.60.40.1930">
    <property type="match status" value="1"/>
</dbReference>
<dbReference type="InterPro" id="IPR001599">
    <property type="entry name" value="Macroglobln_a2"/>
</dbReference>
<evidence type="ECO:0000256" key="1">
    <source>
        <dbReference type="ARBA" id="ARBA00010556"/>
    </source>
</evidence>
<dbReference type="CDD" id="cd02891">
    <property type="entry name" value="A2M_like"/>
    <property type="match status" value="1"/>
</dbReference>
<dbReference type="InterPro" id="IPR041203">
    <property type="entry name" value="Bact_A2M_MG5"/>
</dbReference>
<dbReference type="Pfam" id="PF07703">
    <property type="entry name" value="A2M_BRD"/>
    <property type="match status" value="1"/>
</dbReference>
<reference evidence="7" key="1">
    <citation type="journal article" date="2014" name="Int. J. Syst. Evol. Microbiol.">
        <title>Complete genome sequence of Corynebacterium casei LMG S-19264T (=DSM 44701T), isolated from a smear-ripened cheese.</title>
        <authorList>
            <consortium name="US DOE Joint Genome Institute (JGI-PGF)"/>
            <person name="Walter F."/>
            <person name="Albersmeier A."/>
            <person name="Kalinowski J."/>
            <person name="Ruckert C."/>
        </authorList>
    </citation>
    <scope>NUCLEOTIDE SEQUENCE</scope>
    <source>
        <strain evidence="7">CGMCC 1.15367</strain>
    </source>
</reference>
<dbReference type="Pfam" id="PF00207">
    <property type="entry name" value="A2M"/>
    <property type="match status" value="1"/>
</dbReference>
<dbReference type="InterPro" id="IPR021868">
    <property type="entry name" value="Alpha_2_Macroglob_MG3"/>
</dbReference>
<comment type="caution">
    <text evidence="7">The sequence shown here is derived from an EMBL/GenBank/DDBJ whole genome shotgun (WGS) entry which is preliminary data.</text>
</comment>
<dbReference type="PIRSF" id="PIRSF038980">
    <property type="entry name" value="A2M_bac"/>
    <property type="match status" value="1"/>
</dbReference>
<dbReference type="PROSITE" id="PS50948">
    <property type="entry name" value="PAN"/>
    <property type="match status" value="1"/>
</dbReference>
<dbReference type="SMART" id="SM01360">
    <property type="entry name" value="A2M"/>
    <property type="match status" value="1"/>
</dbReference>
<evidence type="ECO:0000256" key="2">
    <source>
        <dbReference type="ARBA" id="ARBA00022729"/>
    </source>
</evidence>
<dbReference type="InterPro" id="IPR000177">
    <property type="entry name" value="Apple"/>
</dbReference>
<keyword evidence="4" id="KW-1015">Disulfide bond</keyword>
<dbReference type="InterPro" id="IPR049120">
    <property type="entry name" value="A2M_bMG2"/>
</dbReference>
<dbReference type="InterPro" id="IPR003609">
    <property type="entry name" value="Pan_app"/>
</dbReference>
<dbReference type="SUPFAM" id="SSF48239">
    <property type="entry name" value="Terpenoid cyclases/Protein prenyltransferases"/>
    <property type="match status" value="1"/>
</dbReference>
<dbReference type="PANTHER" id="PTHR40094">
    <property type="entry name" value="ALPHA-2-MACROGLOBULIN HOMOLOG"/>
    <property type="match status" value="1"/>
</dbReference>
<evidence type="ECO:0000259" key="6">
    <source>
        <dbReference type="PROSITE" id="PS50948"/>
    </source>
</evidence>
<dbReference type="Pfam" id="PF21142">
    <property type="entry name" value="A2M_bMG2"/>
    <property type="match status" value="1"/>
</dbReference>
<dbReference type="SMART" id="SM01419">
    <property type="entry name" value="Thiol-ester_cl"/>
    <property type="match status" value="1"/>
</dbReference>
<comment type="similarity">
    <text evidence="1">Belongs to the protease inhibitor I39 (alpha-2-macroglobulin) family. Bacterial alpha-2-macroglobulin subfamily.</text>
</comment>
<organism evidence="7 8">
    <name type="scientific">Aureimonas endophytica</name>
    <dbReference type="NCBI Taxonomy" id="2027858"/>
    <lineage>
        <taxon>Bacteria</taxon>
        <taxon>Pseudomonadati</taxon>
        <taxon>Pseudomonadota</taxon>
        <taxon>Alphaproteobacteria</taxon>
        <taxon>Hyphomicrobiales</taxon>
        <taxon>Aurantimonadaceae</taxon>
        <taxon>Aureimonas</taxon>
    </lineage>
</organism>
<feature type="domain" description="Apple" evidence="6">
    <location>
        <begin position="25"/>
        <end position="100"/>
    </location>
</feature>
<dbReference type="InterPro" id="IPR047565">
    <property type="entry name" value="Alpha-macroglob_thiol-ester_cl"/>
</dbReference>
<dbReference type="SMART" id="SM00223">
    <property type="entry name" value="APPLE"/>
    <property type="match status" value="1"/>
</dbReference>
<evidence type="ECO:0000256" key="3">
    <source>
        <dbReference type="ARBA" id="ARBA00022737"/>
    </source>
</evidence>
<dbReference type="InterPro" id="IPR051802">
    <property type="entry name" value="YfhM-like"/>
</dbReference>
<dbReference type="CDD" id="cd01100">
    <property type="entry name" value="APPLE_Factor_XI_like"/>
    <property type="match status" value="1"/>
</dbReference>
<dbReference type="Pfam" id="PF00024">
    <property type="entry name" value="PAN_1"/>
    <property type="match status" value="1"/>
</dbReference>
<dbReference type="GO" id="GO:0005576">
    <property type="term" value="C:extracellular region"/>
    <property type="evidence" value="ECO:0007669"/>
    <property type="project" value="InterPro"/>
</dbReference>
<gene>
    <name evidence="7" type="ORF">GCM10011390_31480</name>
</gene>
<evidence type="ECO:0000313" key="7">
    <source>
        <dbReference type="EMBL" id="GGE10160.1"/>
    </source>
</evidence>
<feature type="signal peptide" evidence="5">
    <location>
        <begin position="1"/>
        <end position="25"/>
    </location>
</feature>
<dbReference type="Proteomes" id="UP000644699">
    <property type="component" value="Unassembled WGS sequence"/>
</dbReference>
<dbReference type="SMART" id="SM01359">
    <property type="entry name" value="A2M_N_2"/>
    <property type="match status" value="1"/>
</dbReference>
<name>A0A916ZRZ9_9HYPH</name>
<dbReference type="PANTHER" id="PTHR40094:SF1">
    <property type="entry name" value="UBIQUITIN DOMAIN-CONTAINING PROTEIN"/>
    <property type="match status" value="1"/>
</dbReference>
<evidence type="ECO:0000313" key="8">
    <source>
        <dbReference type="Proteomes" id="UP000644699"/>
    </source>
</evidence>
<dbReference type="Pfam" id="PF11974">
    <property type="entry name" value="bMG3"/>
    <property type="match status" value="1"/>
</dbReference>